<dbReference type="PANTHER" id="PTHR33508">
    <property type="entry name" value="UPF0056 MEMBRANE PROTEIN YHCE"/>
    <property type="match status" value="1"/>
</dbReference>
<dbReference type="EMBL" id="CP036433">
    <property type="protein sequence ID" value="QDU96693.1"/>
    <property type="molecule type" value="Genomic_DNA"/>
</dbReference>
<accession>A0A518DXX0</accession>
<sequence>MEMPNDAFWDSLLLLLVLLNPFLLSVYLMDLIQELEGHVFRGAMVQGSLIATLVFIMFAFAGDAIFDDVLQVRFASFLIFGGIVFLVVAIRYVMVGSEAIRSLRGAPEHVAGSIALPFMIGPGTVSASVMAGSRLPFLWAALAIIAAMTFAVISVLLLKWLHDSVRERYENYVSRYVDVVGRVTALIIGTIAVEMILKGVELWIEKFQSA</sequence>
<protein>
    <recommendedName>
        <fullName evidence="7">UPF0056 membrane protein</fullName>
    </recommendedName>
</protein>
<feature type="transmembrane region" description="Helical" evidence="7">
    <location>
        <begin position="72"/>
        <end position="93"/>
    </location>
</feature>
<feature type="transmembrane region" description="Helical" evidence="7">
    <location>
        <begin position="179"/>
        <end position="197"/>
    </location>
</feature>
<keyword evidence="5 7" id="KW-1133">Transmembrane helix</keyword>
<gene>
    <name evidence="8" type="ORF">Pla8534_45140</name>
</gene>
<comment type="caution">
    <text evidence="7">Lacks conserved residue(s) required for the propagation of feature annotation.</text>
</comment>
<feature type="transmembrane region" description="Helical" evidence="7">
    <location>
        <begin position="12"/>
        <end position="32"/>
    </location>
</feature>
<organism evidence="8 9">
    <name type="scientific">Lignipirellula cremea</name>
    <dbReference type="NCBI Taxonomy" id="2528010"/>
    <lineage>
        <taxon>Bacteria</taxon>
        <taxon>Pseudomonadati</taxon>
        <taxon>Planctomycetota</taxon>
        <taxon>Planctomycetia</taxon>
        <taxon>Pirellulales</taxon>
        <taxon>Pirellulaceae</taxon>
        <taxon>Lignipirellula</taxon>
    </lineage>
</organism>
<evidence type="ECO:0000256" key="3">
    <source>
        <dbReference type="ARBA" id="ARBA00022475"/>
    </source>
</evidence>
<feature type="transmembrane region" description="Helical" evidence="7">
    <location>
        <begin position="44"/>
        <end position="66"/>
    </location>
</feature>
<dbReference type="AlphaFoldDB" id="A0A518DXX0"/>
<evidence type="ECO:0000256" key="6">
    <source>
        <dbReference type="ARBA" id="ARBA00023136"/>
    </source>
</evidence>
<dbReference type="RefSeq" id="WP_197442472.1">
    <property type="nucleotide sequence ID" value="NZ_CP036433.1"/>
</dbReference>
<dbReference type="KEGG" id="lcre:Pla8534_45140"/>
<keyword evidence="3" id="KW-1003">Cell membrane</keyword>
<evidence type="ECO:0000313" key="9">
    <source>
        <dbReference type="Proteomes" id="UP000317648"/>
    </source>
</evidence>
<evidence type="ECO:0000256" key="4">
    <source>
        <dbReference type="ARBA" id="ARBA00022692"/>
    </source>
</evidence>
<dbReference type="GO" id="GO:0005886">
    <property type="term" value="C:plasma membrane"/>
    <property type="evidence" value="ECO:0007669"/>
    <property type="project" value="UniProtKB-SubCell"/>
</dbReference>
<feature type="transmembrane region" description="Helical" evidence="7">
    <location>
        <begin position="137"/>
        <end position="158"/>
    </location>
</feature>
<dbReference type="PANTHER" id="PTHR33508:SF10">
    <property type="entry name" value="UPF0056 INNER MEMBRANE PROTEIN YHGN"/>
    <property type="match status" value="1"/>
</dbReference>
<comment type="subcellular location">
    <subcellularLocation>
        <location evidence="1 7">Cell membrane</location>
        <topology evidence="1 7">Multi-pass membrane protein</topology>
    </subcellularLocation>
</comment>
<evidence type="ECO:0000256" key="7">
    <source>
        <dbReference type="RuleBase" id="RU362048"/>
    </source>
</evidence>
<comment type="similarity">
    <text evidence="2 7">Belongs to the UPF0056 (MarC) family.</text>
</comment>
<keyword evidence="6 7" id="KW-0472">Membrane</keyword>
<dbReference type="Proteomes" id="UP000317648">
    <property type="component" value="Chromosome"/>
</dbReference>
<reference evidence="8 9" key="1">
    <citation type="submission" date="2019-02" db="EMBL/GenBank/DDBJ databases">
        <title>Deep-cultivation of Planctomycetes and their phenomic and genomic characterization uncovers novel biology.</title>
        <authorList>
            <person name="Wiegand S."/>
            <person name="Jogler M."/>
            <person name="Boedeker C."/>
            <person name="Pinto D."/>
            <person name="Vollmers J."/>
            <person name="Rivas-Marin E."/>
            <person name="Kohn T."/>
            <person name="Peeters S.H."/>
            <person name="Heuer A."/>
            <person name="Rast P."/>
            <person name="Oberbeckmann S."/>
            <person name="Bunk B."/>
            <person name="Jeske O."/>
            <person name="Meyerdierks A."/>
            <person name="Storesund J.E."/>
            <person name="Kallscheuer N."/>
            <person name="Luecker S."/>
            <person name="Lage O.M."/>
            <person name="Pohl T."/>
            <person name="Merkel B.J."/>
            <person name="Hornburger P."/>
            <person name="Mueller R.-W."/>
            <person name="Bruemmer F."/>
            <person name="Labrenz M."/>
            <person name="Spormann A.M."/>
            <person name="Op den Camp H."/>
            <person name="Overmann J."/>
            <person name="Amann R."/>
            <person name="Jetten M.S.M."/>
            <person name="Mascher T."/>
            <person name="Medema M.H."/>
            <person name="Devos D.P."/>
            <person name="Kaster A.-K."/>
            <person name="Ovreas L."/>
            <person name="Rohde M."/>
            <person name="Galperin M.Y."/>
            <person name="Jogler C."/>
        </authorList>
    </citation>
    <scope>NUCLEOTIDE SEQUENCE [LARGE SCALE GENOMIC DNA]</scope>
    <source>
        <strain evidence="8 9">Pla85_3_4</strain>
    </source>
</reference>
<name>A0A518DXX0_9BACT</name>
<evidence type="ECO:0000256" key="1">
    <source>
        <dbReference type="ARBA" id="ARBA00004651"/>
    </source>
</evidence>
<evidence type="ECO:0000313" key="8">
    <source>
        <dbReference type="EMBL" id="QDU96693.1"/>
    </source>
</evidence>
<keyword evidence="9" id="KW-1185">Reference proteome</keyword>
<dbReference type="InterPro" id="IPR002771">
    <property type="entry name" value="Multi_antbiot-R_MarC"/>
</dbReference>
<keyword evidence="4 7" id="KW-0812">Transmembrane</keyword>
<evidence type="ECO:0000256" key="2">
    <source>
        <dbReference type="ARBA" id="ARBA00009784"/>
    </source>
</evidence>
<evidence type="ECO:0000256" key="5">
    <source>
        <dbReference type="ARBA" id="ARBA00022989"/>
    </source>
</evidence>
<proteinExistence type="inferred from homology"/>
<dbReference type="Pfam" id="PF01914">
    <property type="entry name" value="MarC"/>
    <property type="match status" value="1"/>
</dbReference>